<name>A0ABX3ZFD5_9BACL</name>
<dbReference type="GO" id="GO:0008168">
    <property type="term" value="F:methyltransferase activity"/>
    <property type="evidence" value="ECO:0007669"/>
    <property type="project" value="UniProtKB-KW"/>
</dbReference>
<dbReference type="Pfam" id="PF01035">
    <property type="entry name" value="DNA_binding_1"/>
    <property type="match status" value="1"/>
</dbReference>
<dbReference type="InterPro" id="IPR036631">
    <property type="entry name" value="MGMT_N_sf"/>
</dbReference>
<dbReference type="InterPro" id="IPR036217">
    <property type="entry name" value="MethylDNA_cys_MeTrfase_DNAb"/>
</dbReference>
<evidence type="ECO:0000313" key="12">
    <source>
        <dbReference type="Proteomes" id="UP000196594"/>
    </source>
</evidence>
<dbReference type="InterPro" id="IPR001497">
    <property type="entry name" value="MethylDNA_cys_MeTrfase_AS"/>
</dbReference>
<evidence type="ECO:0000259" key="9">
    <source>
        <dbReference type="Pfam" id="PF01035"/>
    </source>
</evidence>
<organism evidence="11 12">
    <name type="scientific">Solibacillus kalamii</name>
    <dbReference type="NCBI Taxonomy" id="1748298"/>
    <lineage>
        <taxon>Bacteria</taxon>
        <taxon>Bacillati</taxon>
        <taxon>Bacillota</taxon>
        <taxon>Bacilli</taxon>
        <taxon>Bacillales</taxon>
        <taxon>Caryophanaceae</taxon>
        <taxon>Solibacillus</taxon>
    </lineage>
</organism>
<evidence type="ECO:0000256" key="4">
    <source>
        <dbReference type="ARBA" id="ARBA00022679"/>
    </source>
</evidence>
<accession>A0ABX3ZFD5</accession>
<dbReference type="PROSITE" id="PS00374">
    <property type="entry name" value="MGMT"/>
    <property type="match status" value="1"/>
</dbReference>
<evidence type="ECO:0000259" key="10">
    <source>
        <dbReference type="Pfam" id="PF02870"/>
    </source>
</evidence>
<dbReference type="InterPro" id="IPR008332">
    <property type="entry name" value="MethylG_MeTrfase_N"/>
</dbReference>
<evidence type="ECO:0000256" key="1">
    <source>
        <dbReference type="ARBA" id="ARBA00001286"/>
    </source>
</evidence>
<dbReference type="NCBIfam" id="TIGR00589">
    <property type="entry name" value="ogt"/>
    <property type="match status" value="1"/>
</dbReference>
<protein>
    <recommendedName>
        <fullName evidence="8">Methylated-DNA--protein-cysteine methyltransferase</fullName>
        <ecNumber evidence="8">2.1.1.63</ecNumber>
    </recommendedName>
    <alternativeName>
        <fullName evidence="8">6-O-methylguanine-DNA methyltransferase</fullName>
        <shortName evidence="8">MGMT</shortName>
    </alternativeName>
    <alternativeName>
        <fullName evidence="8">O-6-methylguanine-DNA-alkyltransferase</fullName>
    </alternativeName>
</protein>
<evidence type="ECO:0000256" key="7">
    <source>
        <dbReference type="ARBA" id="ARBA00049348"/>
    </source>
</evidence>
<keyword evidence="3 8" id="KW-0489">Methyltransferase</keyword>
<evidence type="ECO:0000313" key="11">
    <source>
        <dbReference type="EMBL" id="OUZ38371.1"/>
    </source>
</evidence>
<comment type="miscellaneous">
    <text evidence="8">This enzyme catalyzes only one turnover and therefore is not strictly catalytic. According to one definition, an enzyme is a biocatalyst that acts repeatedly and over many reaction cycles.</text>
</comment>
<proteinExistence type="inferred from homology"/>
<reference evidence="11 12" key="1">
    <citation type="journal article" date="2017" name="Int. J. Syst. Evol. Microbiol.">
        <title>Solibacillus kalamii sp. nov., isolated from a high-efficiency particulate arrestance filter system used in the International Space Station.</title>
        <authorList>
            <person name="Checinska Sielaff A."/>
            <person name="Kumar R.M."/>
            <person name="Pal D."/>
            <person name="Mayilraj S."/>
            <person name="Venkateswaran K."/>
        </authorList>
    </citation>
    <scope>NUCLEOTIDE SEQUENCE [LARGE SCALE GENOMIC DNA]</scope>
    <source>
        <strain evidence="11 12">ISSFR-015</strain>
    </source>
</reference>
<evidence type="ECO:0000256" key="6">
    <source>
        <dbReference type="ARBA" id="ARBA00023204"/>
    </source>
</evidence>
<feature type="domain" description="Methylated-DNA-[protein]-cysteine S-methyltransferase DNA binding" evidence="9">
    <location>
        <begin position="74"/>
        <end position="151"/>
    </location>
</feature>
<keyword evidence="4 8" id="KW-0808">Transferase</keyword>
<evidence type="ECO:0000256" key="8">
    <source>
        <dbReference type="HAMAP-Rule" id="MF_00772"/>
    </source>
</evidence>
<dbReference type="InterPro" id="IPR036388">
    <property type="entry name" value="WH-like_DNA-bd_sf"/>
</dbReference>
<dbReference type="HAMAP" id="MF_00772">
    <property type="entry name" value="OGT"/>
    <property type="match status" value="1"/>
</dbReference>
<dbReference type="RefSeq" id="WP_087617882.1">
    <property type="nucleotide sequence ID" value="NZ_JAFBEY010000007.1"/>
</dbReference>
<comment type="catalytic activity">
    <reaction evidence="1 8">
        <text>a 4-O-methyl-thymidine in DNA + L-cysteinyl-[protein] = a thymidine in DNA + S-methyl-L-cysteinyl-[protein]</text>
        <dbReference type="Rhea" id="RHEA:53428"/>
        <dbReference type="Rhea" id="RHEA-COMP:10131"/>
        <dbReference type="Rhea" id="RHEA-COMP:10132"/>
        <dbReference type="Rhea" id="RHEA-COMP:13555"/>
        <dbReference type="Rhea" id="RHEA-COMP:13556"/>
        <dbReference type="ChEBI" id="CHEBI:29950"/>
        <dbReference type="ChEBI" id="CHEBI:82612"/>
        <dbReference type="ChEBI" id="CHEBI:137386"/>
        <dbReference type="ChEBI" id="CHEBI:137387"/>
        <dbReference type="EC" id="2.1.1.63"/>
    </reaction>
</comment>
<comment type="caution">
    <text evidence="11">The sequence shown here is derived from an EMBL/GenBank/DDBJ whole genome shotgun (WGS) entry which is preliminary data.</text>
</comment>
<sequence>MYKLDYASPIGVIEISGTEHFIASVLFAEREEIVNFPANDTPQLLLDCSTELDEYFKGRRKDFSVLYKLQGTMFQTTVWQALTTVPYGKTASYKEIAQQIENEKAVRAVGMTNSKNVISIIVPCHRIIGKNGKLTGYAGGLWRKQWLLEHELKYSFNLD</sequence>
<dbReference type="Gene3D" id="1.10.10.10">
    <property type="entry name" value="Winged helix-like DNA-binding domain superfamily/Winged helix DNA-binding domain"/>
    <property type="match status" value="1"/>
</dbReference>
<dbReference type="EMBL" id="NHNT01000009">
    <property type="protein sequence ID" value="OUZ38371.1"/>
    <property type="molecule type" value="Genomic_DNA"/>
</dbReference>
<dbReference type="InterPro" id="IPR023546">
    <property type="entry name" value="MGMT"/>
</dbReference>
<feature type="active site" description="Nucleophile; methyl group acceptor" evidence="8">
    <location>
        <position position="124"/>
    </location>
</feature>
<evidence type="ECO:0000256" key="3">
    <source>
        <dbReference type="ARBA" id="ARBA00022603"/>
    </source>
</evidence>
<dbReference type="Proteomes" id="UP000196594">
    <property type="component" value="Unassembled WGS sequence"/>
</dbReference>
<dbReference type="Pfam" id="PF02870">
    <property type="entry name" value="Methyltransf_1N"/>
    <property type="match status" value="1"/>
</dbReference>
<dbReference type="Gene3D" id="3.30.160.70">
    <property type="entry name" value="Methylated DNA-protein cysteine methyltransferase domain"/>
    <property type="match status" value="1"/>
</dbReference>
<feature type="domain" description="Methylguanine DNA methyltransferase ribonuclease-like" evidence="10">
    <location>
        <begin position="2"/>
        <end position="65"/>
    </location>
</feature>
<keyword evidence="12" id="KW-1185">Reference proteome</keyword>
<dbReference type="PANTHER" id="PTHR10815:SF13">
    <property type="entry name" value="METHYLATED-DNA--PROTEIN-CYSTEINE METHYLTRANSFERASE"/>
    <property type="match status" value="1"/>
</dbReference>
<comment type="catalytic activity">
    <reaction evidence="7 8">
        <text>a 6-O-methyl-2'-deoxyguanosine in DNA + L-cysteinyl-[protein] = S-methyl-L-cysteinyl-[protein] + a 2'-deoxyguanosine in DNA</text>
        <dbReference type="Rhea" id="RHEA:24000"/>
        <dbReference type="Rhea" id="RHEA-COMP:10131"/>
        <dbReference type="Rhea" id="RHEA-COMP:10132"/>
        <dbReference type="Rhea" id="RHEA-COMP:11367"/>
        <dbReference type="Rhea" id="RHEA-COMP:11368"/>
        <dbReference type="ChEBI" id="CHEBI:29950"/>
        <dbReference type="ChEBI" id="CHEBI:82612"/>
        <dbReference type="ChEBI" id="CHEBI:85445"/>
        <dbReference type="ChEBI" id="CHEBI:85448"/>
        <dbReference type="EC" id="2.1.1.63"/>
    </reaction>
</comment>
<dbReference type="GO" id="GO:0032259">
    <property type="term" value="P:methylation"/>
    <property type="evidence" value="ECO:0007669"/>
    <property type="project" value="UniProtKB-KW"/>
</dbReference>
<dbReference type="EC" id="2.1.1.63" evidence="8"/>
<dbReference type="CDD" id="cd06445">
    <property type="entry name" value="ATase"/>
    <property type="match status" value="1"/>
</dbReference>
<dbReference type="SUPFAM" id="SSF46767">
    <property type="entry name" value="Methylated DNA-protein cysteine methyltransferase, C-terminal domain"/>
    <property type="match status" value="1"/>
</dbReference>
<evidence type="ECO:0000256" key="5">
    <source>
        <dbReference type="ARBA" id="ARBA00022763"/>
    </source>
</evidence>
<keyword evidence="6 8" id="KW-0234">DNA repair</keyword>
<comment type="similarity">
    <text evidence="8">Belongs to the MGMT family.</text>
</comment>
<keyword evidence="5 8" id="KW-0227">DNA damage</keyword>
<keyword evidence="2 8" id="KW-0963">Cytoplasm</keyword>
<dbReference type="SUPFAM" id="SSF53155">
    <property type="entry name" value="Methylated DNA-protein cysteine methyltransferase domain"/>
    <property type="match status" value="1"/>
</dbReference>
<dbReference type="InterPro" id="IPR014048">
    <property type="entry name" value="MethylDNA_cys_MeTrfase_DNA-bd"/>
</dbReference>
<evidence type="ECO:0000256" key="2">
    <source>
        <dbReference type="ARBA" id="ARBA00022490"/>
    </source>
</evidence>
<comment type="function">
    <text evidence="8">Involved in the cellular defense against the biological effects of O6-methylguanine (O6-MeG) and O4-methylthymine (O4-MeT) in DNA. Repairs the methylated nucleobase in DNA by stoichiometrically transferring the methyl group to a cysteine residue in the enzyme. This is a suicide reaction: the enzyme is irreversibly inactivated.</text>
</comment>
<gene>
    <name evidence="11" type="ORF">CBM15_13270</name>
</gene>
<dbReference type="PANTHER" id="PTHR10815">
    <property type="entry name" value="METHYLATED-DNA--PROTEIN-CYSTEINE METHYLTRANSFERASE"/>
    <property type="match status" value="1"/>
</dbReference>
<comment type="subcellular location">
    <subcellularLocation>
        <location evidence="8">Cytoplasm</location>
    </subcellularLocation>
</comment>